<evidence type="ECO:0000256" key="2">
    <source>
        <dbReference type="ARBA" id="ARBA00022844"/>
    </source>
</evidence>
<name>A0AAU8KWL4_9CAUD</name>
<organism evidence="4">
    <name type="scientific">Serratia phage Kevin</name>
    <dbReference type="NCBI Taxonomy" id="3161161"/>
    <lineage>
        <taxon>Viruses</taxon>
        <taxon>Duplodnaviria</taxon>
        <taxon>Heunggongvirae</taxon>
        <taxon>Uroviricota</taxon>
        <taxon>Caudoviricetes</taxon>
        <taxon>Pantevenvirales</taxon>
        <taxon>Ackermannviridae</taxon>
        <taxon>Miltonvirus</taxon>
    </lineage>
</organism>
<protein>
    <submittedName>
        <fullName evidence="4">Tail fiber protein</fullName>
    </submittedName>
</protein>
<dbReference type="GO" id="GO:0051701">
    <property type="term" value="P:biological process involved in interaction with host"/>
    <property type="evidence" value="ECO:0007669"/>
    <property type="project" value="UniProtKB-ARBA"/>
</dbReference>
<accession>A0AAU8KWL4</accession>
<dbReference type="InterPro" id="IPR039448">
    <property type="entry name" value="Beta_helix"/>
</dbReference>
<feature type="domain" description="Right handed beta helix" evidence="3">
    <location>
        <begin position="390"/>
        <end position="536"/>
    </location>
</feature>
<reference evidence="4" key="1">
    <citation type="submission" date="2024-06" db="EMBL/GenBank/DDBJ databases">
        <authorList>
            <person name="Melgar S."/>
            <person name="Ryabinky S."/>
            <person name="Merugu K."/>
            <person name="Desisa B."/>
            <person name="Truong H."/>
            <person name="Jamal R."/>
            <person name="Sandhu A."/>
            <person name="Johnson A."/>
        </authorList>
    </citation>
    <scope>NUCLEOTIDE SEQUENCE</scope>
</reference>
<dbReference type="InterPro" id="IPR011050">
    <property type="entry name" value="Pectin_lyase_fold/virulence"/>
</dbReference>
<sequence>MRRVEDIFGSFQIAPRQTPWTYIAQGGEQRITVPFSFVSCLLSIDGAVQIPGRAYDIDGQDIVFSDDTIEKHLNPNQQLYFLFDTAWGDIGSGGGGGNGNNGVMVERKFTTTGGETILDPKIKFSSVLLFVDGEAKYPGEYFNVVDNKLVYTTAMTAGRDVYALFGIPSSSMAGYATVESQTEAIGGVYTALAAADGRKYIGRVASVAALRTLEPTAANQVVDLVSYYATGATGGGQLYYDKDDSTSVDNGFSVFVTAGGKRWKRNLDRGIDAFMAGYNPTTNNMAACLNTIITDIVKRIVAAKTLNGIQTTINVSPNPLGGAYVMSETVKIPTCITLLHLGTVSYDFGAQDIIGFDINNTFEGLTNGLFTGYPFQTGGNRILTSTSGKIIIRGSGQTTANQAGIQWGNTAAGYMNCRDGVIDSCLVYGFIAGLRVRSRDTYIMSAEHCHFTDNRHSLLADDTTATNSGEKTTLYKCILSNSSSHGIYVNASAMDFDLVSCHLDYNKGSVLAYGASGAYGDITFSGGHVEGIEGSIVSQAAQISGAGPNRVVFDNVKFDTRTATGNTLWKNRSLRQLFSANSPVYVTLSNCNLAFEHTNVTAYGTLISHVDGNTMSRARVVVRPGSFNGYQFLPSYRDALNDYAFNGTAGSDITSSKDNATNISVIASAGATVKYGAADSDGLIPLVITMASASDTVSLVYERKLYLPYDKTLFGMISISPKSSSGNITVSSGMRSYGPQTANTTTGVLNENLLGSSADTSININDYFTNGGVDLGEYISTAPMSSKAYGRLADYIKPFVRLTGFTGSIQVKLPAWWLSF</sequence>
<keyword evidence="2" id="KW-0946">Virion</keyword>
<dbReference type="GO" id="GO:0019058">
    <property type="term" value="P:viral life cycle"/>
    <property type="evidence" value="ECO:0007669"/>
    <property type="project" value="UniProtKB-ARBA"/>
</dbReference>
<dbReference type="EMBL" id="PP869623">
    <property type="protein sequence ID" value="XCN27905.1"/>
    <property type="molecule type" value="Genomic_DNA"/>
</dbReference>
<evidence type="ECO:0000256" key="1">
    <source>
        <dbReference type="ARBA" id="ARBA00004328"/>
    </source>
</evidence>
<comment type="subcellular location">
    <subcellularLocation>
        <location evidence="1">Virion</location>
    </subcellularLocation>
</comment>
<dbReference type="SUPFAM" id="SSF51126">
    <property type="entry name" value="Pectin lyase-like"/>
    <property type="match status" value="1"/>
</dbReference>
<dbReference type="Pfam" id="PF13229">
    <property type="entry name" value="Beta_helix"/>
    <property type="match status" value="1"/>
</dbReference>
<dbReference type="GO" id="GO:0044423">
    <property type="term" value="C:virion component"/>
    <property type="evidence" value="ECO:0007669"/>
    <property type="project" value="UniProtKB-KW"/>
</dbReference>
<proteinExistence type="predicted"/>
<evidence type="ECO:0000313" key="4">
    <source>
        <dbReference type="EMBL" id="XCN27905.1"/>
    </source>
</evidence>
<evidence type="ECO:0000259" key="3">
    <source>
        <dbReference type="Pfam" id="PF13229"/>
    </source>
</evidence>